<organism evidence="2 3">
    <name type="scientific">Dryococelus australis</name>
    <dbReference type="NCBI Taxonomy" id="614101"/>
    <lineage>
        <taxon>Eukaryota</taxon>
        <taxon>Metazoa</taxon>
        <taxon>Ecdysozoa</taxon>
        <taxon>Arthropoda</taxon>
        <taxon>Hexapoda</taxon>
        <taxon>Insecta</taxon>
        <taxon>Pterygota</taxon>
        <taxon>Neoptera</taxon>
        <taxon>Polyneoptera</taxon>
        <taxon>Phasmatodea</taxon>
        <taxon>Verophasmatodea</taxon>
        <taxon>Anareolatae</taxon>
        <taxon>Phasmatidae</taxon>
        <taxon>Eurycanthinae</taxon>
        <taxon>Dryococelus</taxon>
    </lineage>
</organism>
<dbReference type="Proteomes" id="UP001159363">
    <property type="component" value="Chromosome 1"/>
</dbReference>
<evidence type="ECO:0000313" key="3">
    <source>
        <dbReference type="Proteomes" id="UP001159363"/>
    </source>
</evidence>
<evidence type="ECO:0000256" key="1">
    <source>
        <dbReference type="SAM" id="MobiDB-lite"/>
    </source>
</evidence>
<proteinExistence type="predicted"/>
<gene>
    <name evidence="2" type="ORF">PR048_002717</name>
</gene>
<feature type="region of interest" description="Disordered" evidence="1">
    <location>
        <begin position="1"/>
        <end position="44"/>
    </location>
</feature>
<keyword evidence="3" id="KW-1185">Reference proteome</keyword>
<feature type="compositionally biased region" description="Polar residues" evidence="1">
    <location>
        <begin position="16"/>
        <end position="28"/>
    </location>
</feature>
<evidence type="ECO:0000313" key="2">
    <source>
        <dbReference type="EMBL" id="KAJ8897371.1"/>
    </source>
</evidence>
<comment type="caution">
    <text evidence="2">The sequence shown here is derived from an EMBL/GenBank/DDBJ whole genome shotgun (WGS) entry which is preliminary data.</text>
</comment>
<dbReference type="EMBL" id="JARBHB010000001">
    <property type="protein sequence ID" value="KAJ8897371.1"/>
    <property type="molecule type" value="Genomic_DNA"/>
</dbReference>
<name>A0ABQ9IL28_9NEOP</name>
<sequence length="94" mass="10160">MQGQAKQEIPEKTRRQAASSGTIPTCKNQGVARPGIGPVSPWWEASSLTIQPPLEQDSSEKNYVKTLVTPATAFTCPLQSGAFVGSWTMDQIIQ</sequence>
<protein>
    <submittedName>
        <fullName evidence="2">Uncharacterized protein</fullName>
    </submittedName>
</protein>
<accession>A0ABQ9IL28</accession>
<reference evidence="2 3" key="1">
    <citation type="submission" date="2023-02" db="EMBL/GenBank/DDBJ databases">
        <title>LHISI_Scaffold_Assembly.</title>
        <authorList>
            <person name="Stuart O.P."/>
            <person name="Cleave R."/>
            <person name="Magrath M.J.L."/>
            <person name="Mikheyev A.S."/>
        </authorList>
    </citation>
    <scope>NUCLEOTIDE SEQUENCE [LARGE SCALE GENOMIC DNA]</scope>
    <source>
        <strain evidence="2">Daus_M_001</strain>
        <tissue evidence="2">Leg muscle</tissue>
    </source>
</reference>